<feature type="signal peptide" evidence="1">
    <location>
        <begin position="1"/>
        <end position="23"/>
    </location>
</feature>
<feature type="domain" description="DUF4397" evidence="2">
    <location>
        <begin position="402"/>
        <end position="523"/>
    </location>
</feature>
<evidence type="ECO:0000256" key="1">
    <source>
        <dbReference type="SAM" id="SignalP"/>
    </source>
</evidence>
<dbReference type="Proteomes" id="UP000282926">
    <property type="component" value="Unassembled WGS sequence"/>
</dbReference>
<protein>
    <submittedName>
        <fullName evidence="3">DUF4397 domain-containing protein</fullName>
    </submittedName>
</protein>
<keyword evidence="1" id="KW-0732">Signal</keyword>
<organism evidence="3 4">
    <name type="scientific">Lujinxingia sediminis</name>
    <dbReference type="NCBI Taxonomy" id="2480984"/>
    <lineage>
        <taxon>Bacteria</taxon>
        <taxon>Deltaproteobacteria</taxon>
        <taxon>Bradymonadales</taxon>
        <taxon>Lujinxingiaceae</taxon>
        <taxon>Lujinxingia</taxon>
    </lineage>
</organism>
<evidence type="ECO:0000313" key="4">
    <source>
        <dbReference type="Proteomes" id="UP000282926"/>
    </source>
</evidence>
<sequence length="933" mass="95362">MSKSVTQLWALLGVALIALMVSACGPNDVCVSNDECGAGQACFDGECVPQVVDCYDDLDCGESYQQCLSGQCVNNTTCDVTSDCAPGQACDEAGACVERQCSRSSDCPGSYLCDEGICTTTPRQCRNVGEECVPGEPTRSGFACEDLGDGPTCYETCTEYRVCGANGQASSEFDCGGGQACVSATTLQNRPVCRPSQCAGIATAEEDCAEIIAANPGLFADGVNCGMQNGVRTCLPAGNGEENDACNNAGDCSEGLVCVTDIDALVDPNSNSGASFVDGFCARPCSEDGQCGGDQACIGETSGAVMGSGFCGDRCDPFAHTGNQCGEDLACAPVDGVDGLCGRESDNALELYESCSGSGSCPDSSACIQIEEGVRKCLPLCDPTLRTSAQRDASCPSADSSAYIQIAHFGAALPAVDVVVDGEAVVEGLAYGSIAGEDTFLSLPSGDRQITVRSAGSNSVVLFDETLTLARGAALLIGAVADSNAATGLSVLVSELTREEEVAADQARVRLVNSENFPSAVDVAFVKDGTDPSEAANRINALENSLFGDVGSYVNLEEGAYDVFVFSPGAFEAGEELAAMSFNAVGGEISTEFIITDGEETLASAPYDSAPVGRVLGGTCINLSQGAAQIGLGFCLESCANSDQWGVGACSGENDRCNEFGDGTGICLGSGGKAISETCEEDSDCVDGAHCDMDGAGEGVCRSYCQPEEQTNSALSCDSGEICVATAGADNFGKCRIACNPGADSTDPNCPADQKGCFGPEGQTYCQPSGALTEGASCGNPEVQNCQPGLVCARQANTLGGFLQSPFTAPEVLGAPGGTCTQVCEPFKAESGCPDGFACSPITPDGASVTLGHCVERTAAPIRSLEPCDLEDTGKMCDENSFCIEEALNSCAEPQAICVQLCDFFGGGGCTDGTACEAWSDDGPLFGLYGICR</sequence>
<dbReference type="InterPro" id="IPR025510">
    <property type="entry name" value="DUF4397"/>
</dbReference>
<dbReference type="EMBL" id="SADD01000001">
    <property type="protein sequence ID" value="RVU48167.1"/>
    <property type="molecule type" value="Genomic_DNA"/>
</dbReference>
<name>A0ABY0CWB2_9DELT</name>
<keyword evidence="4" id="KW-1185">Reference proteome</keyword>
<evidence type="ECO:0000313" key="3">
    <source>
        <dbReference type="EMBL" id="RVU48167.1"/>
    </source>
</evidence>
<gene>
    <name evidence="3" type="ORF">EA187_01645</name>
</gene>
<accession>A0ABY0CWB2</accession>
<dbReference type="PROSITE" id="PS51257">
    <property type="entry name" value="PROKAR_LIPOPROTEIN"/>
    <property type="match status" value="1"/>
</dbReference>
<comment type="caution">
    <text evidence="3">The sequence shown here is derived from an EMBL/GenBank/DDBJ whole genome shotgun (WGS) entry which is preliminary data.</text>
</comment>
<feature type="chain" id="PRO_5046956843" evidence="1">
    <location>
        <begin position="24"/>
        <end position="933"/>
    </location>
</feature>
<reference evidence="3 4" key="1">
    <citation type="submission" date="2019-01" db="EMBL/GenBank/DDBJ databases">
        <title>Lujinxingia litoralis gen. nov., sp. nov. and Lujinxingia sediminis gen. nov., sp. nov., new members in the order Bradymonadales, isolated from coastal sediment.</title>
        <authorList>
            <person name="Li C.-M."/>
        </authorList>
    </citation>
    <scope>NUCLEOTIDE SEQUENCE [LARGE SCALE GENOMIC DNA]</scope>
    <source>
        <strain evidence="3 4">SEH01</strain>
    </source>
</reference>
<dbReference type="Pfam" id="PF14344">
    <property type="entry name" value="DUF4397"/>
    <property type="match status" value="1"/>
</dbReference>
<dbReference type="RefSeq" id="WP_127778959.1">
    <property type="nucleotide sequence ID" value="NZ_SADD01000001.1"/>
</dbReference>
<evidence type="ECO:0000259" key="2">
    <source>
        <dbReference type="Pfam" id="PF14344"/>
    </source>
</evidence>
<proteinExistence type="predicted"/>